<protein>
    <submittedName>
        <fullName evidence="2">Uncharacterized protein</fullName>
    </submittedName>
</protein>
<dbReference type="Pfam" id="PF05458">
    <property type="entry name" value="Siva"/>
    <property type="match status" value="1"/>
</dbReference>
<feature type="compositionally biased region" description="Low complexity" evidence="1">
    <location>
        <begin position="136"/>
        <end position="145"/>
    </location>
</feature>
<gene>
    <name evidence="2" type="ORF">AMSG_02597</name>
</gene>
<dbReference type="RefSeq" id="XP_013759504.1">
    <property type="nucleotide sequence ID" value="XM_013904050.1"/>
</dbReference>
<dbReference type="GO" id="GO:0005175">
    <property type="term" value="F:CD27 receptor binding"/>
    <property type="evidence" value="ECO:0007669"/>
    <property type="project" value="TreeGrafter"/>
</dbReference>
<sequence>MAVCTELAGGTAAGAGGSNGSRPRGKRRYPFGGFSPRAAKVTKVDTETVAERTMERMRLGGHLQSLDHSQPGLPQPFRVRNLITKRMAAPFVIPSHHRAAGSFGSSLPAHAERPLASSAHSSSLFGSPGSLSSSSASSSSSLLHGQHGGEAEAGPSASASASAYTPTLYQMFGVEPRAGAAAALGRGCGDDGGLAEMEGVSAQVACYICEKTESAVGCARCGYAVCPACMRQCDLCADSFCDVCVIVNYDQRYDRIFCLSCSDESAAASASASVGPLRLPHEFTPVSSAPPRALRSSPPQVSLDNYFGHAS</sequence>
<feature type="compositionally biased region" description="Low complexity" evidence="1">
    <location>
        <begin position="287"/>
        <end position="299"/>
    </location>
</feature>
<reference evidence="2 3" key="1">
    <citation type="submission" date="2010-05" db="EMBL/GenBank/DDBJ databases">
        <title>The Genome Sequence of Thecamonas trahens ATCC 50062.</title>
        <authorList>
            <consortium name="The Broad Institute Genome Sequencing Platform"/>
            <person name="Russ C."/>
            <person name="Cuomo C."/>
            <person name="Shea T."/>
            <person name="Young S.K."/>
            <person name="Zeng Q."/>
            <person name="Koehrsen M."/>
            <person name="Haas B."/>
            <person name="Borodovsky M."/>
            <person name="Guigo R."/>
            <person name="Alvarado L."/>
            <person name="Berlin A."/>
            <person name="Bochicchio J."/>
            <person name="Borenstein D."/>
            <person name="Chapman S."/>
            <person name="Chen Z."/>
            <person name="Freedman E."/>
            <person name="Gellesch M."/>
            <person name="Goldberg J."/>
            <person name="Griggs A."/>
            <person name="Gujja S."/>
            <person name="Heilman E."/>
            <person name="Heiman D."/>
            <person name="Hepburn T."/>
            <person name="Howarth C."/>
            <person name="Jen D."/>
            <person name="Larson L."/>
            <person name="Mehta T."/>
            <person name="Park D."/>
            <person name="Pearson M."/>
            <person name="Roberts A."/>
            <person name="Saif S."/>
            <person name="Shenoy N."/>
            <person name="Sisk P."/>
            <person name="Stolte C."/>
            <person name="Sykes S."/>
            <person name="Thomson T."/>
            <person name="Walk T."/>
            <person name="White J."/>
            <person name="Yandava C."/>
            <person name="Burger G."/>
            <person name="Gray M.W."/>
            <person name="Holland P.W.H."/>
            <person name="King N."/>
            <person name="Lang F.B.F."/>
            <person name="Roger A.J."/>
            <person name="Ruiz-Trillo I."/>
            <person name="Lander E."/>
            <person name="Nusbaum C."/>
        </authorList>
    </citation>
    <scope>NUCLEOTIDE SEQUENCE [LARGE SCALE GENOMIC DNA]</scope>
    <source>
        <strain evidence="2 3">ATCC 50062</strain>
    </source>
</reference>
<feature type="region of interest" description="Disordered" evidence="1">
    <location>
        <begin position="285"/>
        <end position="311"/>
    </location>
</feature>
<proteinExistence type="predicted"/>
<feature type="region of interest" description="Disordered" evidence="1">
    <location>
        <begin position="1"/>
        <end position="33"/>
    </location>
</feature>
<evidence type="ECO:0000313" key="2">
    <source>
        <dbReference type="EMBL" id="KNC47572.1"/>
    </source>
</evidence>
<dbReference type="EMBL" id="GL349447">
    <property type="protein sequence ID" value="KNC47572.1"/>
    <property type="molecule type" value="Genomic_DNA"/>
</dbReference>
<dbReference type="eggNOG" id="ENOG502SCEY">
    <property type="taxonomic scope" value="Eukaryota"/>
</dbReference>
<accession>A0A0L0D5D6</accession>
<evidence type="ECO:0000256" key="1">
    <source>
        <dbReference type="SAM" id="MobiDB-lite"/>
    </source>
</evidence>
<name>A0A0L0D5D6_THETB</name>
<dbReference type="PANTHER" id="PTHR14365:SF1">
    <property type="entry name" value="APOPTOSIS REGULATORY PROTEIN SIVA"/>
    <property type="match status" value="1"/>
</dbReference>
<dbReference type="AlphaFoldDB" id="A0A0L0D5D6"/>
<dbReference type="PANTHER" id="PTHR14365">
    <property type="entry name" value="APOPTOSIS REGULATORY PROTEIN SIVA"/>
    <property type="match status" value="1"/>
</dbReference>
<dbReference type="InterPro" id="IPR022773">
    <property type="entry name" value="Siva"/>
</dbReference>
<feature type="region of interest" description="Disordered" evidence="1">
    <location>
        <begin position="136"/>
        <end position="158"/>
    </location>
</feature>
<organism evidence="2 3">
    <name type="scientific">Thecamonas trahens ATCC 50062</name>
    <dbReference type="NCBI Taxonomy" id="461836"/>
    <lineage>
        <taxon>Eukaryota</taxon>
        <taxon>Apusozoa</taxon>
        <taxon>Apusomonadida</taxon>
        <taxon>Apusomonadidae</taxon>
        <taxon>Thecamonas</taxon>
    </lineage>
</organism>
<dbReference type="Proteomes" id="UP000054408">
    <property type="component" value="Unassembled WGS sequence"/>
</dbReference>
<dbReference type="OrthoDB" id="60860at2759"/>
<dbReference type="GeneID" id="25562265"/>
<keyword evidence="3" id="KW-1185">Reference proteome</keyword>
<evidence type="ECO:0000313" key="3">
    <source>
        <dbReference type="Proteomes" id="UP000054408"/>
    </source>
</evidence>